<evidence type="ECO:0000313" key="2">
    <source>
        <dbReference type="EMBL" id="KZT05758.1"/>
    </source>
</evidence>
<reference evidence="2 3" key="1">
    <citation type="journal article" date="2016" name="Mol. Biol. Evol.">
        <title>Comparative Genomics of Early-Diverging Mushroom-Forming Fungi Provides Insights into the Origins of Lignocellulose Decay Capabilities.</title>
        <authorList>
            <person name="Nagy L.G."/>
            <person name="Riley R."/>
            <person name="Tritt A."/>
            <person name="Adam C."/>
            <person name="Daum C."/>
            <person name="Floudas D."/>
            <person name="Sun H."/>
            <person name="Yadav J.S."/>
            <person name="Pangilinan J."/>
            <person name="Larsson K.H."/>
            <person name="Matsuura K."/>
            <person name="Barry K."/>
            <person name="Labutti K."/>
            <person name="Kuo R."/>
            <person name="Ohm R.A."/>
            <person name="Bhattacharya S.S."/>
            <person name="Shirouzu T."/>
            <person name="Yoshinaga Y."/>
            <person name="Martin F.M."/>
            <person name="Grigoriev I.V."/>
            <person name="Hibbett D.S."/>
        </authorList>
    </citation>
    <scope>NUCLEOTIDE SEQUENCE [LARGE SCALE GENOMIC DNA]</scope>
    <source>
        <strain evidence="2 3">93-53</strain>
    </source>
</reference>
<dbReference type="InParanoid" id="A0A165DW92"/>
<feature type="transmembrane region" description="Helical" evidence="1">
    <location>
        <begin position="12"/>
        <end position="38"/>
    </location>
</feature>
<dbReference type="RefSeq" id="XP_040763498.1">
    <property type="nucleotide sequence ID" value="XM_040906460.1"/>
</dbReference>
<proteinExistence type="predicted"/>
<feature type="transmembrane region" description="Helical" evidence="1">
    <location>
        <begin position="106"/>
        <end position="125"/>
    </location>
</feature>
<sequence length="359" mass="39961">MRTFTLAEAQLVALFLGSISYGVHIATFALCMTASIWTKSGFRSKINLPMVFFTTILFIVGTMEAVFNVLHNLNGFVYYSGPGGAEEEFLHISNWLNVMKVKLRLFIMWRLSSLTSTIADSALIYRCWIIFNHTWPAVAFPLLLLVSQSVCATAEIYYTATLERSHALADVLSKDRLRPFVTAYGAITITLNVLTTGECLIVYRIWTVHRESSRFFTQSIDRTSSLLSLSEINRILIESALLYTVGTALTFVLSDLGSTVVYPVADFTLQLGGISFDLIIIRVSGGRGVEHTQKTVQRDQSEFTLEFARSRTRRQSGVAAIPVTNPVDSSNDDRSSCIETVVKHPQFATSFEDNSVTGQ</sequence>
<gene>
    <name evidence="2" type="ORF">LAESUDRAFT_701677</name>
</gene>
<dbReference type="GeneID" id="63823489"/>
<keyword evidence="1" id="KW-0472">Membrane</keyword>
<evidence type="ECO:0000256" key="1">
    <source>
        <dbReference type="SAM" id="Phobius"/>
    </source>
</evidence>
<organism evidence="2 3">
    <name type="scientific">Laetiporus sulphureus 93-53</name>
    <dbReference type="NCBI Taxonomy" id="1314785"/>
    <lineage>
        <taxon>Eukaryota</taxon>
        <taxon>Fungi</taxon>
        <taxon>Dikarya</taxon>
        <taxon>Basidiomycota</taxon>
        <taxon>Agaricomycotina</taxon>
        <taxon>Agaricomycetes</taxon>
        <taxon>Polyporales</taxon>
        <taxon>Laetiporus</taxon>
    </lineage>
</organism>
<evidence type="ECO:0000313" key="3">
    <source>
        <dbReference type="Proteomes" id="UP000076871"/>
    </source>
</evidence>
<keyword evidence="3" id="KW-1185">Reference proteome</keyword>
<protein>
    <recommendedName>
        <fullName evidence="4">Family A G protein-coupled receptor-like protein</fullName>
    </recommendedName>
</protein>
<dbReference type="OrthoDB" id="3357408at2759"/>
<keyword evidence="1" id="KW-1133">Transmembrane helix</keyword>
<accession>A0A165DW92</accession>
<dbReference type="AlphaFoldDB" id="A0A165DW92"/>
<feature type="transmembrane region" description="Helical" evidence="1">
    <location>
        <begin position="50"/>
        <end position="70"/>
    </location>
</feature>
<name>A0A165DW92_9APHY</name>
<feature type="transmembrane region" description="Helical" evidence="1">
    <location>
        <begin position="180"/>
        <end position="206"/>
    </location>
</feature>
<dbReference type="EMBL" id="KV427628">
    <property type="protein sequence ID" value="KZT05758.1"/>
    <property type="molecule type" value="Genomic_DNA"/>
</dbReference>
<evidence type="ECO:0008006" key="4">
    <source>
        <dbReference type="Google" id="ProtNLM"/>
    </source>
</evidence>
<feature type="transmembrane region" description="Helical" evidence="1">
    <location>
        <begin position="137"/>
        <end position="160"/>
    </location>
</feature>
<dbReference type="Proteomes" id="UP000076871">
    <property type="component" value="Unassembled WGS sequence"/>
</dbReference>
<keyword evidence="1" id="KW-0812">Transmembrane</keyword>